<evidence type="ECO:0000313" key="2">
    <source>
        <dbReference type="EMBL" id="UTY39005.1"/>
    </source>
</evidence>
<feature type="transmembrane region" description="Helical" evidence="1">
    <location>
        <begin position="164"/>
        <end position="182"/>
    </location>
</feature>
<dbReference type="RefSeq" id="WP_290139808.1">
    <property type="nucleotide sequence ID" value="NZ_CP101620.1"/>
</dbReference>
<feature type="transmembrane region" description="Helical" evidence="1">
    <location>
        <begin position="132"/>
        <end position="152"/>
    </location>
</feature>
<feature type="transmembrane region" description="Helical" evidence="1">
    <location>
        <begin position="87"/>
        <end position="111"/>
    </location>
</feature>
<evidence type="ECO:0000313" key="3">
    <source>
        <dbReference type="Proteomes" id="UP001060112"/>
    </source>
</evidence>
<sequence length="189" mass="21493">MARIWKWCVVIFLLIGLLRHQEEAMMVALMDTPYMVWDLLLNVILSACLWGGFLNIIEKTGFMNYLSFLLKPLFHLLYGSIIKDKEVYTYLSSNMIANLLGLGTLATISGLKAFQTLQNHNAHPQYPSRAMLTLVIVNTAGLCLFPSTLFMIRQQMGSLEIYAFYPYMLLIGVSIIVIGLVIQRVIDHE</sequence>
<gene>
    <name evidence="2" type="ORF">NMU03_15710</name>
</gene>
<keyword evidence="3" id="KW-1185">Reference proteome</keyword>
<dbReference type="EMBL" id="CP101620">
    <property type="protein sequence ID" value="UTY39005.1"/>
    <property type="molecule type" value="Genomic_DNA"/>
</dbReference>
<name>A0ABY5I1S9_9FIRM</name>
<evidence type="ECO:0000256" key="1">
    <source>
        <dbReference type="SAM" id="Phobius"/>
    </source>
</evidence>
<evidence type="ECO:0008006" key="4">
    <source>
        <dbReference type="Google" id="ProtNLM"/>
    </source>
</evidence>
<keyword evidence="1" id="KW-1133">Transmembrane helix</keyword>
<proteinExistence type="predicted"/>
<feature type="transmembrane region" description="Helical" evidence="1">
    <location>
        <begin position="34"/>
        <end position="55"/>
    </location>
</feature>
<keyword evidence="1" id="KW-0472">Membrane</keyword>
<reference evidence="2" key="1">
    <citation type="submission" date="2022-07" db="EMBL/GenBank/DDBJ databases">
        <title>Faecal culturing of patients with breast cancer.</title>
        <authorList>
            <person name="Teng N.M.Y."/>
            <person name="Kiu R."/>
            <person name="Evans R."/>
            <person name="Baker D.J."/>
            <person name="Zenner C."/>
            <person name="Robinson S.D."/>
            <person name="Hall L.J."/>
        </authorList>
    </citation>
    <scope>NUCLEOTIDE SEQUENCE</scope>
    <source>
        <strain evidence="2">LH1062</strain>
    </source>
</reference>
<protein>
    <recommendedName>
        <fullName evidence="4">Spore maturation protein A</fullName>
    </recommendedName>
</protein>
<dbReference type="Proteomes" id="UP001060112">
    <property type="component" value="Chromosome"/>
</dbReference>
<keyword evidence="1" id="KW-0812">Transmembrane</keyword>
<organism evidence="2 3">
    <name type="scientific">Allocoprobacillus halotolerans</name>
    <dbReference type="NCBI Taxonomy" id="2944914"/>
    <lineage>
        <taxon>Bacteria</taxon>
        <taxon>Bacillati</taxon>
        <taxon>Bacillota</taxon>
        <taxon>Erysipelotrichia</taxon>
        <taxon>Erysipelotrichales</taxon>
        <taxon>Erysipelotrichaceae</taxon>
        <taxon>Allocoprobacillus</taxon>
    </lineage>
</organism>
<accession>A0ABY5I1S9</accession>